<protein>
    <recommendedName>
        <fullName evidence="3">Phosphatidate cytidylyltransferase</fullName>
    </recommendedName>
</protein>
<evidence type="ECO:0000256" key="1">
    <source>
        <dbReference type="SAM" id="Phobius"/>
    </source>
</evidence>
<accession>A0A7C4UC02</accession>
<gene>
    <name evidence="2" type="ORF">ENV67_02270</name>
</gene>
<evidence type="ECO:0008006" key="3">
    <source>
        <dbReference type="Google" id="ProtNLM"/>
    </source>
</evidence>
<feature type="transmembrane region" description="Helical" evidence="1">
    <location>
        <begin position="30"/>
        <end position="50"/>
    </location>
</feature>
<organism evidence="2">
    <name type="scientific">candidate division WOR-3 bacterium</name>
    <dbReference type="NCBI Taxonomy" id="2052148"/>
    <lineage>
        <taxon>Bacteria</taxon>
        <taxon>Bacteria division WOR-3</taxon>
    </lineage>
</organism>
<dbReference type="PANTHER" id="PTHR31303:SF1">
    <property type="entry name" value="CTP-DEPENDENT DIACYLGLYCEROL KINASE 1"/>
    <property type="match status" value="1"/>
</dbReference>
<feature type="transmembrane region" description="Helical" evidence="1">
    <location>
        <begin position="7"/>
        <end position="24"/>
    </location>
</feature>
<dbReference type="PANTHER" id="PTHR31303">
    <property type="entry name" value="CTP-DEPENDENT DIACYLGLYCEROL KINASE 1"/>
    <property type="match status" value="1"/>
</dbReference>
<comment type="caution">
    <text evidence="2">The sequence shown here is derived from an EMBL/GenBank/DDBJ whole genome shotgun (WGS) entry which is preliminary data.</text>
</comment>
<feature type="transmembrane region" description="Helical" evidence="1">
    <location>
        <begin position="96"/>
        <end position="117"/>
    </location>
</feature>
<dbReference type="AlphaFoldDB" id="A0A7C4UC02"/>
<reference evidence="2" key="1">
    <citation type="journal article" date="2020" name="mSystems">
        <title>Genome- and Community-Level Interaction Insights into Carbon Utilization and Element Cycling Functions of Hydrothermarchaeota in Hydrothermal Sediment.</title>
        <authorList>
            <person name="Zhou Z."/>
            <person name="Liu Y."/>
            <person name="Xu W."/>
            <person name="Pan J."/>
            <person name="Luo Z.H."/>
            <person name="Li M."/>
        </authorList>
    </citation>
    <scope>NUCLEOTIDE SEQUENCE [LARGE SCALE GENOMIC DNA]</scope>
    <source>
        <strain evidence="2">SpSt-780</strain>
    </source>
</reference>
<proteinExistence type="predicted"/>
<name>A0A7C4UC02_UNCW3</name>
<evidence type="ECO:0000313" key="2">
    <source>
        <dbReference type="EMBL" id="HGW91352.1"/>
    </source>
</evidence>
<dbReference type="InterPro" id="IPR037997">
    <property type="entry name" value="Dgk1-like"/>
</dbReference>
<dbReference type="GO" id="GO:0004143">
    <property type="term" value="F:ATP-dependent diacylglycerol kinase activity"/>
    <property type="evidence" value="ECO:0007669"/>
    <property type="project" value="InterPro"/>
</dbReference>
<feature type="transmembrane region" description="Helical" evidence="1">
    <location>
        <begin position="71"/>
        <end position="90"/>
    </location>
</feature>
<keyword evidence="1" id="KW-1133">Transmembrane helix</keyword>
<sequence length="193" mass="21680">MRIKSRKLYRLLAGGVFPLIYFFTPSKIPVQMLIFYLLGILTPIEVIRKITPGFYNVLHEHSRGVLKKEPGILLGDTFYLIAVSIIIAIFSKPVAIISIAYLIIGDTFSNLIGEAYGKHRFKWGKSIEGSIAFFISSIISGFLINLYFHFPFVVILSGALIETLIEMLPNKIDDNFTIGIAGAVVMELFLKIY</sequence>
<feature type="transmembrane region" description="Helical" evidence="1">
    <location>
        <begin position="129"/>
        <end position="156"/>
    </location>
</feature>
<keyword evidence="1" id="KW-0472">Membrane</keyword>
<keyword evidence="1" id="KW-0812">Transmembrane</keyword>
<feature type="transmembrane region" description="Helical" evidence="1">
    <location>
        <begin position="176"/>
        <end position="192"/>
    </location>
</feature>
<dbReference type="EMBL" id="DTHG01000028">
    <property type="protein sequence ID" value="HGW91352.1"/>
    <property type="molecule type" value="Genomic_DNA"/>
</dbReference>